<reference evidence="1 2" key="1">
    <citation type="submission" date="2014-06" db="EMBL/GenBank/DDBJ databases">
        <title>Evolutionary Origins and Diversification of the Mycorrhizal Mutualists.</title>
        <authorList>
            <consortium name="DOE Joint Genome Institute"/>
            <consortium name="Mycorrhizal Genomics Consortium"/>
            <person name="Kohler A."/>
            <person name="Kuo A."/>
            <person name="Nagy L.G."/>
            <person name="Floudas D."/>
            <person name="Copeland A."/>
            <person name="Barry K.W."/>
            <person name="Cichocki N."/>
            <person name="Veneault-Fourrey C."/>
            <person name="LaButti K."/>
            <person name="Lindquist E.A."/>
            <person name="Lipzen A."/>
            <person name="Lundell T."/>
            <person name="Morin E."/>
            <person name="Murat C."/>
            <person name="Riley R."/>
            <person name="Ohm R."/>
            <person name="Sun H."/>
            <person name="Tunlid A."/>
            <person name="Henrissat B."/>
            <person name="Grigoriev I.V."/>
            <person name="Hibbett D.S."/>
            <person name="Martin F."/>
        </authorList>
    </citation>
    <scope>NUCLEOTIDE SEQUENCE [LARGE SCALE GENOMIC DNA]</scope>
    <source>
        <strain evidence="1 2">SS14</strain>
    </source>
</reference>
<dbReference type="AlphaFoldDB" id="A0A0C9V8J5"/>
<organism evidence="1 2">
    <name type="scientific">Sphaerobolus stellatus (strain SS14)</name>
    <dbReference type="NCBI Taxonomy" id="990650"/>
    <lineage>
        <taxon>Eukaryota</taxon>
        <taxon>Fungi</taxon>
        <taxon>Dikarya</taxon>
        <taxon>Basidiomycota</taxon>
        <taxon>Agaricomycotina</taxon>
        <taxon>Agaricomycetes</taxon>
        <taxon>Phallomycetidae</taxon>
        <taxon>Geastrales</taxon>
        <taxon>Sphaerobolaceae</taxon>
        <taxon>Sphaerobolus</taxon>
    </lineage>
</organism>
<dbReference type="Proteomes" id="UP000054279">
    <property type="component" value="Unassembled WGS sequence"/>
</dbReference>
<dbReference type="Gene3D" id="3.40.50.1820">
    <property type="entry name" value="alpha/beta hydrolase"/>
    <property type="match status" value="1"/>
</dbReference>
<evidence type="ECO:0000313" key="1">
    <source>
        <dbReference type="EMBL" id="KIJ43304.1"/>
    </source>
</evidence>
<dbReference type="InterPro" id="IPR029058">
    <property type="entry name" value="AB_hydrolase_fold"/>
</dbReference>
<dbReference type="EMBL" id="KN837124">
    <property type="protein sequence ID" value="KIJ43304.1"/>
    <property type="molecule type" value="Genomic_DNA"/>
</dbReference>
<evidence type="ECO:0000313" key="2">
    <source>
        <dbReference type="Proteomes" id="UP000054279"/>
    </source>
</evidence>
<keyword evidence="2" id="KW-1185">Reference proteome</keyword>
<proteinExistence type="predicted"/>
<sequence length="215" mass="23891">MASFFRHPTIKAVATIVSLQTEHASGEHPVSENAIDLLKQTIYFNTDHPGPALFMFTETTGFRGVYTSAVETIDTKIIAFEDEGWGNTENHSNDTIESIGKNLVQKIFQIQLTGPFYLAGWTTEGVGPQHSAPFNVQYEHIQQSSRSTSMEAWPGAFINYYPVERPIGWQKYSGNVVLVKALKGKQDQDGIATPSNDSANGWRPFLPQLVIHGFD</sequence>
<name>A0A0C9V8J5_SPHS4</name>
<accession>A0A0C9V8J5</accession>
<protein>
    <submittedName>
        <fullName evidence="1">Uncharacterized protein</fullName>
    </submittedName>
</protein>
<dbReference type="SUPFAM" id="SSF53474">
    <property type="entry name" value="alpha/beta-Hydrolases"/>
    <property type="match status" value="1"/>
</dbReference>
<dbReference type="HOGENOM" id="CLU_1284006_0_0_1"/>
<gene>
    <name evidence="1" type="ORF">M422DRAFT_253506</name>
</gene>